<dbReference type="SMART" id="SM00730">
    <property type="entry name" value="PSN"/>
    <property type="match status" value="1"/>
</dbReference>
<keyword evidence="5 7" id="KW-1133">Transmembrane helix</keyword>
<keyword evidence="10" id="KW-1185">Reference proteome</keyword>
<name>A0A5B8MGF3_9CHLO</name>
<dbReference type="AlphaFoldDB" id="A0A5B8MGF3"/>
<feature type="chain" id="PRO_5022820690" evidence="8">
    <location>
        <begin position="16"/>
        <end position="403"/>
    </location>
</feature>
<protein>
    <submittedName>
        <fullName evidence="9">Signal peptide peptidase</fullName>
    </submittedName>
</protein>
<feature type="transmembrane region" description="Helical" evidence="7">
    <location>
        <begin position="100"/>
        <end position="120"/>
    </location>
</feature>
<dbReference type="GO" id="GO:0005765">
    <property type="term" value="C:lysosomal membrane"/>
    <property type="evidence" value="ECO:0007669"/>
    <property type="project" value="TreeGrafter"/>
</dbReference>
<dbReference type="OrthoDB" id="29661at2759"/>
<dbReference type="GO" id="GO:0098554">
    <property type="term" value="C:cytoplasmic side of endoplasmic reticulum membrane"/>
    <property type="evidence" value="ECO:0007669"/>
    <property type="project" value="TreeGrafter"/>
</dbReference>
<evidence type="ECO:0000256" key="3">
    <source>
        <dbReference type="ARBA" id="ARBA00022692"/>
    </source>
</evidence>
<feature type="signal peptide" evidence="8">
    <location>
        <begin position="1"/>
        <end position="15"/>
    </location>
</feature>
<proteinExistence type="inferred from homology"/>
<dbReference type="PANTHER" id="PTHR12174">
    <property type="entry name" value="SIGNAL PEPTIDE PEPTIDASE"/>
    <property type="match status" value="1"/>
</dbReference>
<evidence type="ECO:0000256" key="5">
    <source>
        <dbReference type="ARBA" id="ARBA00022989"/>
    </source>
</evidence>
<dbReference type="InterPro" id="IPR006639">
    <property type="entry name" value="Preselin/SPP"/>
</dbReference>
<feature type="transmembrane region" description="Helical" evidence="7">
    <location>
        <begin position="42"/>
        <end position="62"/>
    </location>
</feature>
<feature type="transmembrane region" description="Helical" evidence="7">
    <location>
        <begin position="126"/>
        <end position="150"/>
    </location>
</feature>
<feature type="transmembrane region" description="Helical" evidence="7">
    <location>
        <begin position="315"/>
        <end position="335"/>
    </location>
</feature>
<comment type="subcellular location">
    <subcellularLocation>
        <location evidence="1">Endomembrane system</location>
        <topology evidence="1">Multi-pass membrane protein</topology>
    </subcellularLocation>
</comment>
<dbReference type="GO" id="GO:0033619">
    <property type="term" value="P:membrane protein proteolysis"/>
    <property type="evidence" value="ECO:0007669"/>
    <property type="project" value="TreeGrafter"/>
</dbReference>
<feature type="transmembrane region" description="Helical" evidence="7">
    <location>
        <begin position="198"/>
        <end position="218"/>
    </location>
</feature>
<dbReference type="PANTHER" id="PTHR12174:SF103">
    <property type="entry name" value="INTRAMEMBRANE PROTEASE (IMPAS) FAMILY"/>
    <property type="match status" value="1"/>
</dbReference>
<reference evidence="9 10" key="1">
    <citation type="submission" date="2018-07" db="EMBL/GenBank/DDBJ databases">
        <title>The complete nuclear genome of the prasinophyte Chloropicon primus (CCMP1205).</title>
        <authorList>
            <person name="Pombert J.-F."/>
            <person name="Otis C."/>
            <person name="Turmel M."/>
            <person name="Lemieux C."/>
        </authorList>
    </citation>
    <scope>NUCLEOTIDE SEQUENCE [LARGE SCALE GENOMIC DNA]</scope>
    <source>
        <strain evidence="9 10">CCMP1205</strain>
    </source>
</reference>
<evidence type="ECO:0000313" key="9">
    <source>
        <dbReference type="EMBL" id="QDZ18430.1"/>
    </source>
</evidence>
<dbReference type="Proteomes" id="UP000316726">
    <property type="component" value="Chromosome 1"/>
</dbReference>
<dbReference type="InterPro" id="IPR007369">
    <property type="entry name" value="Peptidase_A22B_SPP"/>
</dbReference>
<keyword evidence="3 7" id="KW-0812">Transmembrane</keyword>
<evidence type="ECO:0000256" key="8">
    <source>
        <dbReference type="SAM" id="SignalP"/>
    </source>
</evidence>
<feature type="transmembrane region" description="Helical" evidence="7">
    <location>
        <begin position="171"/>
        <end position="192"/>
    </location>
</feature>
<evidence type="ECO:0000313" key="10">
    <source>
        <dbReference type="Proteomes" id="UP000316726"/>
    </source>
</evidence>
<dbReference type="GO" id="GO:0098553">
    <property type="term" value="C:lumenal side of endoplasmic reticulum membrane"/>
    <property type="evidence" value="ECO:0007669"/>
    <property type="project" value="TreeGrafter"/>
</dbReference>
<keyword evidence="4" id="KW-0378">Hydrolase</keyword>
<evidence type="ECO:0000256" key="7">
    <source>
        <dbReference type="SAM" id="Phobius"/>
    </source>
</evidence>
<feature type="transmembrane region" description="Helical" evidence="7">
    <location>
        <begin position="347"/>
        <end position="365"/>
    </location>
</feature>
<feature type="transmembrane region" description="Helical" evidence="7">
    <location>
        <begin position="284"/>
        <end position="303"/>
    </location>
</feature>
<evidence type="ECO:0000256" key="4">
    <source>
        <dbReference type="ARBA" id="ARBA00022801"/>
    </source>
</evidence>
<evidence type="ECO:0000256" key="2">
    <source>
        <dbReference type="ARBA" id="ARBA00006859"/>
    </source>
</evidence>
<keyword evidence="6 7" id="KW-0472">Membrane</keyword>
<evidence type="ECO:0000256" key="6">
    <source>
        <dbReference type="ARBA" id="ARBA00023136"/>
    </source>
</evidence>
<gene>
    <name evidence="9" type="ORF">A3770_01p09480</name>
</gene>
<keyword evidence="8" id="KW-0732">Signal</keyword>
<dbReference type="EMBL" id="CP031034">
    <property type="protein sequence ID" value="QDZ18430.1"/>
    <property type="molecule type" value="Genomic_DNA"/>
</dbReference>
<dbReference type="GO" id="GO:0042500">
    <property type="term" value="F:aspartic endopeptidase activity, intramembrane cleaving"/>
    <property type="evidence" value="ECO:0007669"/>
    <property type="project" value="InterPro"/>
</dbReference>
<sequence>MAVALMMALACLARADDGPGGEGSGGDDHAKRKPHFVFDSSIVLIFTVATGTLVLAGLSARLQARKEMARLRQKLTSGLGEGGGAPAEEEEPTLVLSEKMAVFIVIQATCGLLIMYFLLSNIFFKIILVFYALISTQAIWVQATFLFEYLSTKRRMPWMERSINLPLLGSCQVYQLACLVLGLAVSVTWAVVRTRANWAWVLQDVSGICIILTILAFLKLPNLKIACILLPLIMMYDVFFVYIQPLIFHNESVMKKVATGGSTHEILPMALILPNLGTPGAYSMLGYGDIALPGLLLVYAASFDEVHRLGGALKSYFWMELAGYVLGLLCTYGALALDIGGQQGQPALLYLVPTTLVPILVASHVRGHLGDMFYSNLAFLDDAQGGVSGHGGGAEDRELLLAD</sequence>
<organism evidence="9 10">
    <name type="scientific">Chloropicon primus</name>
    <dbReference type="NCBI Taxonomy" id="1764295"/>
    <lineage>
        <taxon>Eukaryota</taxon>
        <taxon>Viridiplantae</taxon>
        <taxon>Chlorophyta</taxon>
        <taxon>Chloropicophyceae</taxon>
        <taxon>Chloropicales</taxon>
        <taxon>Chloropicaceae</taxon>
        <taxon>Chloropicon</taxon>
    </lineage>
</organism>
<dbReference type="GO" id="GO:0030660">
    <property type="term" value="C:Golgi-associated vesicle membrane"/>
    <property type="evidence" value="ECO:0007669"/>
    <property type="project" value="TreeGrafter"/>
</dbReference>
<accession>A0A5B8MGF3</accession>
<feature type="transmembrane region" description="Helical" evidence="7">
    <location>
        <begin position="225"/>
        <end position="247"/>
    </location>
</feature>
<evidence type="ECO:0000256" key="1">
    <source>
        <dbReference type="ARBA" id="ARBA00004127"/>
    </source>
</evidence>
<dbReference type="Pfam" id="PF04258">
    <property type="entry name" value="Peptidase_A22B"/>
    <property type="match status" value="1"/>
</dbReference>
<comment type="similarity">
    <text evidence="2">Belongs to the peptidase A22B family.</text>
</comment>